<reference evidence="3 4" key="1">
    <citation type="submission" date="2019-06" db="EMBL/GenBank/DDBJ databases">
        <title>New taxonomy in bacterial strain CC-CFT640, isolated from vineyard.</title>
        <authorList>
            <person name="Lin S.-Y."/>
            <person name="Tsai C.-F."/>
            <person name="Young C.-C."/>
        </authorList>
    </citation>
    <scope>NUCLEOTIDE SEQUENCE [LARGE SCALE GENOMIC DNA]</scope>
    <source>
        <strain evidence="3 4">CC-CFT640</strain>
    </source>
</reference>
<comment type="cofactor">
    <cofactor evidence="2">
        <name>Mg(2+)</name>
        <dbReference type="ChEBI" id="CHEBI:18420"/>
    </cofactor>
    <text evidence="2">Binds 2 magnesium ions per subunit.</text>
</comment>
<evidence type="ECO:0000313" key="4">
    <source>
        <dbReference type="Proteomes" id="UP000321638"/>
    </source>
</evidence>
<keyword evidence="2" id="KW-0479">Metal-binding</keyword>
<protein>
    <recommendedName>
        <fullName evidence="2">Isoprenyl transferase</fullName>
        <ecNumber evidence="2">2.5.1.-</ecNumber>
    </recommendedName>
</protein>
<evidence type="ECO:0000256" key="2">
    <source>
        <dbReference type="HAMAP-Rule" id="MF_01139"/>
    </source>
</evidence>
<dbReference type="InterPro" id="IPR001441">
    <property type="entry name" value="UPP_synth-like"/>
</dbReference>
<feature type="active site" description="Proton acceptor" evidence="2">
    <location>
        <position position="74"/>
    </location>
</feature>
<feature type="binding site" evidence="2">
    <location>
        <position position="75"/>
    </location>
    <ligand>
        <name>substrate</name>
    </ligand>
</feature>
<dbReference type="NCBIfam" id="TIGR00055">
    <property type="entry name" value="uppS"/>
    <property type="match status" value="1"/>
</dbReference>
<gene>
    <name evidence="3" type="ORF">FHP25_11000</name>
</gene>
<dbReference type="PANTHER" id="PTHR10291:SF0">
    <property type="entry name" value="DEHYDRODOLICHYL DIPHOSPHATE SYNTHASE 2"/>
    <property type="match status" value="1"/>
</dbReference>
<dbReference type="GO" id="GO:0005829">
    <property type="term" value="C:cytosol"/>
    <property type="evidence" value="ECO:0007669"/>
    <property type="project" value="TreeGrafter"/>
</dbReference>
<dbReference type="InterPro" id="IPR036424">
    <property type="entry name" value="UPP_synth-like_sf"/>
</dbReference>
<evidence type="ECO:0000313" key="3">
    <source>
        <dbReference type="EMBL" id="TXL76720.1"/>
    </source>
</evidence>
<feature type="binding site" evidence="2">
    <location>
        <begin position="200"/>
        <end position="202"/>
    </location>
    <ligand>
        <name>substrate</name>
    </ligand>
</feature>
<proteinExistence type="inferred from homology"/>
<dbReference type="PROSITE" id="PS01066">
    <property type="entry name" value="UPP_SYNTHASE"/>
    <property type="match status" value="1"/>
</dbReference>
<dbReference type="GO" id="GO:0008834">
    <property type="term" value="F:ditrans,polycis-undecaprenyl-diphosphate synthase [(2E,6E)-farnesyl-diphosphate specific] activity"/>
    <property type="evidence" value="ECO:0007669"/>
    <property type="project" value="TreeGrafter"/>
</dbReference>
<comment type="subunit">
    <text evidence="2">Homodimer.</text>
</comment>
<dbReference type="NCBIfam" id="NF011408">
    <property type="entry name" value="PRK14834.1"/>
    <property type="match status" value="1"/>
</dbReference>
<sequence length="248" mass="27411">MSTLAAPIPMPAGMPEGPRHVAIIMDGNGRWAKARGMPRTAGHRRGVETVRATVRAAGELGIEYLTLFGFSTENWKRPLDEVNFLMGLLRQYLRAELETLAKEGARLRVVGDRDGLAADIVDMIKTAEERTRANARIHVSIALNYGGRADIVQAAQRLATAVAQGKLAPAAIDEDMLEGCLLTRDLPELDMLIRTGGEQRISNFLLWQSAYTELVFTNALWPDFSKADLEHAIAEFRRRERRYGAVAG</sequence>
<dbReference type="GO" id="GO:0016094">
    <property type="term" value="P:polyprenol biosynthetic process"/>
    <property type="evidence" value="ECO:0007669"/>
    <property type="project" value="TreeGrafter"/>
</dbReference>
<dbReference type="AlphaFoldDB" id="A0A5C8PPS3"/>
<feature type="binding site" evidence="2">
    <location>
        <position position="26"/>
    </location>
    <ligand>
        <name>Mg(2+)</name>
        <dbReference type="ChEBI" id="CHEBI:18420"/>
    </ligand>
</feature>
<feature type="binding site" evidence="2">
    <location>
        <position position="43"/>
    </location>
    <ligand>
        <name>substrate</name>
    </ligand>
</feature>
<organism evidence="3 4">
    <name type="scientific">Vineibacter terrae</name>
    <dbReference type="NCBI Taxonomy" id="2586908"/>
    <lineage>
        <taxon>Bacteria</taxon>
        <taxon>Pseudomonadati</taxon>
        <taxon>Pseudomonadota</taxon>
        <taxon>Alphaproteobacteria</taxon>
        <taxon>Hyphomicrobiales</taxon>
        <taxon>Vineibacter</taxon>
    </lineage>
</organism>
<dbReference type="EC" id="2.5.1.-" evidence="2"/>
<feature type="binding site" evidence="2">
    <location>
        <position position="77"/>
    </location>
    <ligand>
        <name>substrate</name>
    </ligand>
</feature>
<feature type="binding site" evidence="2">
    <location>
        <position position="31"/>
    </location>
    <ligand>
        <name>substrate</name>
    </ligand>
</feature>
<comment type="similarity">
    <text evidence="2">Belongs to the UPP synthase family.</text>
</comment>
<dbReference type="CDD" id="cd00475">
    <property type="entry name" value="Cis_IPPS"/>
    <property type="match status" value="1"/>
</dbReference>
<dbReference type="PANTHER" id="PTHR10291">
    <property type="entry name" value="DEHYDRODOLICHYL DIPHOSPHATE SYNTHASE FAMILY MEMBER"/>
    <property type="match status" value="1"/>
</dbReference>
<accession>A0A5C8PPS3</accession>
<feature type="binding site" evidence="2">
    <location>
        <begin position="71"/>
        <end position="73"/>
    </location>
    <ligand>
        <name>substrate</name>
    </ligand>
</feature>
<name>A0A5C8PPS3_9HYPH</name>
<dbReference type="HAMAP" id="MF_01139">
    <property type="entry name" value="ISPT"/>
    <property type="match status" value="1"/>
</dbReference>
<keyword evidence="2" id="KW-0460">Magnesium</keyword>
<feature type="binding site" evidence="2">
    <location>
        <position position="39"/>
    </location>
    <ligand>
        <name>substrate</name>
    </ligand>
</feature>
<feature type="active site" evidence="2">
    <location>
        <position position="26"/>
    </location>
</feature>
<dbReference type="Pfam" id="PF01255">
    <property type="entry name" value="Prenyltransf"/>
    <property type="match status" value="1"/>
</dbReference>
<dbReference type="FunFam" id="3.40.1180.10:FF:000001">
    <property type="entry name" value="(2E,6E)-farnesyl-diphosphate-specific ditrans,polycis-undecaprenyl-diphosphate synthase"/>
    <property type="match status" value="1"/>
</dbReference>
<dbReference type="Gene3D" id="3.40.1180.10">
    <property type="entry name" value="Decaprenyl diphosphate synthase-like"/>
    <property type="match status" value="1"/>
</dbReference>
<dbReference type="OrthoDB" id="4191603at2"/>
<dbReference type="SUPFAM" id="SSF64005">
    <property type="entry name" value="Undecaprenyl diphosphate synthase"/>
    <property type="match status" value="1"/>
</dbReference>
<evidence type="ECO:0000256" key="1">
    <source>
        <dbReference type="ARBA" id="ARBA00022679"/>
    </source>
</evidence>
<dbReference type="NCBIfam" id="NF011405">
    <property type="entry name" value="PRK14830.1"/>
    <property type="match status" value="1"/>
</dbReference>
<dbReference type="Proteomes" id="UP000321638">
    <property type="component" value="Unassembled WGS sequence"/>
</dbReference>
<feature type="binding site" evidence="2">
    <location>
        <position position="213"/>
    </location>
    <ligand>
        <name>Mg(2+)</name>
        <dbReference type="ChEBI" id="CHEBI:18420"/>
    </ligand>
</feature>
<dbReference type="EMBL" id="VDUZ01000010">
    <property type="protein sequence ID" value="TXL76720.1"/>
    <property type="molecule type" value="Genomic_DNA"/>
</dbReference>
<feature type="binding site" evidence="2">
    <location>
        <begin position="27"/>
        <end position="30"/>
    </location>
    <ligand>
        <name>substrate</name>
    </ligand>
</feature>
<dbReference type="InterPro" id="IPR018520">
    <property type="entry name" value="UPP_synth-like_CS"/>
</dbReference>
<keyword evidence="1 2" id="KW-0808">Transferase</keyword>
<dbReference type="RefSeq" id="WP_147846982.1">
    <property type="nucleotide sequence ID" value="NZ_VDUZ01000010.1"/>
</dbReference>
<feature type="binding site" evidence="2">
    <location>
        <position position="194"/>
    </location>
    <ligand>
        <name>substrate</name>
    </ligand>
</feature>
<comment type="function">
    <text evidence="2">Catalyzes the condensation of isopentenyl diphosphate (IPP) with allylic pyrophosphates generating different type of terpenoids.</text>
</comment>
<keyword evidence="4" id="KW-1185">Reference proteome</keyword>
<dbReference type="GO" id="GO:0000287">
    <property type="term" value="F:magnesium ion binding"/>
    <property type="evidence" value="ECO:0007669"/>
    <property type="project" value="UniProtKB-UniRule"/>
</dbReference>
<comment type="caution">
    <text evidence="3">The sequence shown here is derived from an EMBL/GenBank/DDBJ whole genome shotgun (WGS) entry which is preliminary data.</text>
</comment>